<dbReference type="InterPro" id="IPR045387">
    <property type="entry name" value="DUF6524"/>
</dbReference>
<dbReference type="Pfam" id="PF20134">
    <property type="entry name" value="DUF6524"/>
    <property type="match status" value="1"/>
</dbReference>
<reference evidence="2" key="1">
    <citation type="journal article" date="2023" name="Int. J. Syst. Evol. Microbiol.">
        <title>Sinisalibacter aestuarii sp. nov., isolated from estuarine sediment of the Arakawa River.</title>
        <authorList>
            <person name="Arafat S.T."/>
            <person name="Hirano S."/>
            <person name="Sato A."/>
            <person name="Takeuchi K."/>
            <person name="Yasuda T."/>
            <person name="Terahara T."/>
            <person name="Hamada M."/>
            <person name="Kobayashi T."/>
        </authorList>
    </citation>
    <scope>NUCLEOTIDE SEQUENCE</scope>
    <source>
        <strain evidence="2">B-399</strain>
    </source>
</reference>
<evidence type="ECO:0000313" key="2">
    <source>
        <dbReference type="EMBL" id="GKY88644.1"/>
    </source>
</evidence>
<keyword evidence="3" id="KW-1185">Reference proteome</keyword>
<accession>A0ABQ5LUU5</accession>
<sequence length="132" mass="14800">MGFFLRWLFAFVLVAATFNPTSFNYVRWASSHLTGQLPLTVLLGLLLLVAWVIYLRATIRSIGGFGILLVTAVVAALLWVLWDWGWLSLDDPDFSLWIGLFAVSLVLGIGMSWSFVRRAISGQYDVDDADEE</sequence>
<evidence type="ECO:0000313" key="3">
    <source>
        <dbReference type="Proteomes" id="UP001144205"/>
    </source>
</evidence>
<feature type="transmembrane region" description="Helical" evidence="1">
    <location>
        <begin position="62"/>
        <end position="82"/>
    </location>
</feature>
<dbReference type="RefSeq" id="WP_281842683.1">
    <property type="nucleotide sequence ID" value="NZ_BROH01000007.1"/>
</dbReference>
<gene>
    <name evidence="2" type="ORF">STA1M1_25130</name>
</gene>
<keyword evidence="1" id="KW-0812">Transmembrane</keyword>
<keyword evidence="1" id="KW-1133">Transmembrane helix</keyword>
<organism evidence="2 3">
    <name type="scientific">Sinisalibacter aestuarii</name>
    <dbReference type="NCBI Taxonomy" id="2949426"/>
    <lineage>
        <taxon>Bacteria</taxon>
        <taxon>Pseudomonadati</taxon>
        <taxon>Pseudomonadota</taxon>
        <taxon>Alphaproteobacteria</taxon>
        <taxon>Rhodobacterales</taxon>
        <taxon>Roseobacteraceae</taxon>
        <taxon>Sinisalibacter</taxon>
    </lineage>
</organism>
<dbReference type="EMBL" id="BROH01000007">
    <property type="protein sequence ID" value="GKY88644.1"/>
    <property type="molecule type" value="Genomic_DNA"/>
</dbReference>
<dbReference type="Proteomes" id="UP001144205">
    <property type="component" value="Unassembled WGS sequence"/>
</dbReference>
<protein>
    <recommendedName>
        <fullName evidence="4">Phage holin family protein</fullName>
    </recommendedName>
</protein>
<name>A0ABQ5LUU5_9RHOB</name>
<evidence type="ECO:0000256" key="1">
    <source>
        <dbReference type="SAM" id="Phobius"/>
    </source>
</evidence>
<feature type="transmembrane region" description="Helical" evidence="1">
    <location>
        <begin position="33"/>
        <end position="55"/>
    </location>
</feature>
<proteinExistence type="predicted"/>
<feature type="transmembrane region" description="Helical" evidence="1">
    <location>
        <begin position="94"/>
        <end position="116"/>
    </location>
</feature>
<comment type="caution">
    <text evidence="2">The sequence shown here is derived from an EMBL/GenBank/DDBJ whole genome shotgun (WGS) entry which is preliminary data.</text>
</comment>
<keyword evidence="1" id="KW-0472">Membrane</keyword>
<evidence type="ECO:0008006" key="4">
    <source>
        <dbReference type="Google" id="ProtNLM"/>
    </source>
</evidence>